<evidence type="ECO:0000256" key="1">
    <source>
        <dbReference type="SAM" id="MobiDB-lite"/>
    </source>
</evidence>
<dbReference type="Proteomes" id="UP000051820">
    <property type="component" value="Unassembled WGS sequence"/>
</dbReference>
<accession>A0A0R1WBN6</accession>
<proteinExistence type="predicted"/>
<organism evidence="2 3">
    <name type="scientific">Paucilactobacillus suebicus DSM 5007 = KCTC 3549</name>
    <dbReference type="NCBI Taxonomy" id="1423807"/>
    <lineage>
        <taxon>Bacteria</taxon>
        <taxon>Bacillati</taxon>
        <taxon>Bacillota</taxon>
        <taxon>Bacilli</taxon>
        <taxon>Lactobacillales</taxon>
        <taxon>Lactobacillaceae</taxon>
        <taxon>Paucilactobacillus</taxon>
    </lineage>
</organism>
<reference evidence="2 3" key="1">
    <citation type="journal article" date="2015" name="Genome Announc.">
        <title>Expanding the biotechnology potential of lactobacilli through comparative genomics of 213 strains and associated genera.</title>
        <authorList>
            <person name="Sun Z."/>
            <person name="Harris H.M."/>
            <person name="McCann A."/>
            <person name="Guo C."/>
            <person name="Argimon S."/>
            <person name="Zhang W."/>
            <person name="Yang X."/>
            <person name="Jeffery I.B."/>
            <person name="Cooney J.C."/>
            <person name="Kagawa T.F."/>
            <person name="Liu W."/>
            <person name="Song Y."/>
            <person name="Salvetti E."/>
            <person name="Wrobel A."/>
            <person name="Rasinkangas P."/>
            <person name="Parkhill J."/>
            <person name="Rea M.C."/>
            <person name="O'Sullivan O."/>
            <person name="Ritari J."/>
            <person name="Douillard F.P."/>
            <person name="Paul Ross R."/>
            <person name="Yang R."/>
            <person name="Briner A.E."/>
            <person name="Felis G.E."/>
            <person name="de Vos W.M."/>
            <person name="Barrangou R."/>
            <person name="Klaenhammer T.R."/>
            <person name="Caufield P.W."/>
            <person name="Cui Y."/>
            <person name="Zhang H."/>
            <person name="O'Toole P.W."/>
        </authorList>
    </citation>
    <scope>NUCLEOTIDE SEQUENCE [LARGE SCALE GENOMIC DNA]</scope>
    <source>
        <strain evidence="2 3">DSM 5007</strain>
    </source>
</reference>
<dbReference type="PROSITE" id="PS51257">
    <property type="entry name" value="PROKAR_LIPOPROTEIN"/>
    <property type="match status" value="1"/>
</dbReference>
<keyword evidence="3" id="KW-1185">Reference proteome</keyword>
<gene>
    <name evidence="2" type="ORF">FD16_GL000887</name>
</gene>
<evidence type="ECO:0000313" key="3">
    <source>
        <dbReference type="Proteomes" id="UP000051820"/>
    </source>
</evidence>
<dbReference type="AlphaFoldDB" id="A0A0R1WBN6"/>
<dbReference type="STRING" id="1423807.FD16_GL000887"/>
<feature type="compositionally biased region" description="Low complexity" evidence="1">
    <location>
        <begin position="36"/>
        <end position="55"/>
    </location>
</feature>
<evidence type="ECO:0000313" key="2">
    <source>
        <dbReference type="EMBL" id="KRM13412.1"/>
    </source>
</evidence>
<sequence length="181" mass="19742">MMNTTIKERVIFMRKISLLLLSLVISITLVGCGQQANSSSQKSSSSTSAKSNSKHSTSHETYTLKGDNAYPVVSKTWKFNQFKIISLNAENNKGKLDLEINWENTSQQAASFNNLVQVTVKQNGKTVNISENDDEASGPLDAKADDDVDFKYQLPSKTGPVTVTISPAHTTTGKSVTLNLK</sequence>
<feature type="region of interest" description="Disordered" evidence="1">
    <location>
        <begin position="36"/>
        <end position="61"/>
    </location>
</feature>
<evidence type="ECO:0008006" key="4">
    <source>
        <dbReference type="Google" id="ProtNLM"/>
    </source>
</evidence>
<dbReference type="PATRIC" id="fig|1423807.3.peg.899"/>
<dbReference type="EMBL" id="AZGF01000002">
    <property type="protein sequence ID" value="KRM13412.1"/>
    <property type="molecule type" value="Genomic_DNA"/>
</dbReference>
<dbReference type="eggNOG" id="ENOG5030BJG">
    <property type="taxonomic scope" value="Bacteria"/>
</dbReference>
<comment type="caution">
    <text evidence="2">The sequence shown here is derived from an EMBL/GenBank/DDBJ whole genome shotgun (WGS) entry which is preliminary data.</text>
</comment>
<name>A0A0R1WBN6_9LACO</name>
<protein>
    <recommendedName>
        <fullName evidence="4">DUF5067 domain-containing protein</fullName>
    </recommendedName>
</protein>